<dbReference type="HOGENOM" id="CLU_008891_9_2_1"/>
<reference evidence="8 9" key="1">
    <citation type="journal article" date="2010" name="Nat. Commun.">
        <title>The complete sequence of the smallest known nuclear genome from the microsporidian Encephalitozoon intestinalis.</title>
        <authorList>
            <person name="Corradi N."/>
            <person name="Pombert J.-F."/>
            <person name="Farinelli L."/>
            <person name="Didier E.S."/>
            <person name="Keeling P.J."/>
        </authorList>
    </citation>
    <scope>NUCLEOTIDE SEQUENCE [LARGE SCALE GENOMIC DNA]</scope>
    <source>
        <strain evidence="8 9">ATCC 50506</strain>
    </source>
</reference>
<reference evidence="8 9" key="2">
    <citation type="journal article" date="2012" name="Proc. Natl. Acad. Sci. U.S.A.">
        <title>Gain and loss of multiple functionally related, horizontally transferred genes in the reduced genomes of two microsporidian parasites.</title>
        <authorList>
            <person name="Pombert J.-F."/>
            <person name="Selman M."/>
            <person name="Burki F."/>
            <person name="Bardell F.T."/>
            <person name="Farinelli L."/>
            <person name="Solter L.F."/>
            <person name="Whitman D.W."/>
            <person name="Weiss L.M."/>
            <person name="Corradi N."/>
            <person name="Keeling P.J."/>
        </authorList>
    </citation>
    <scope>NUCLEOTIDE SEQUENCE [LARGE SCALE GENOMIC DNA]</scope>
    <source>
        <strain evidence="8 9">ATCC 50506</strain>
    </source>
</reference>
<dbReference type="InterPro" id="IPR027409">
    <property type="entry name" value="GroEL-like_apical_dom_sf"/>
</dbReference>
<dbReference type="GO" id="GO:0005524">
    <property type="term" value="F:ATP binding"/>
    <property type="evidence" value="ECO:0007669"/>
    <property type="project" value="UniProtKB-KW"/>
</dbReference>
<dbReference type="InterPro" id="IPR027410">
    <property type="entry name" value="TCP-1-like_intermed_sf"/>
</dbReference>
<dbReference type="SUPFAM" id="SSF52029">
    <property type="entry name" value="GroEL apical domain-like"/>
    <property type="match status" value="1"/>
</dbReference>
<evidence type="ECO:0000256" key="4">
    <source>
        <dbReference type="ARBA" id="ARBA00022741"/>
    </source>
</evidence>
<gene>
    <name evidence="8" type="ORF">Eint_020450</name>
</gene>
<name>E0S5R1_ENCIT</name>
<dbReference type="Gene3D" id="3.30.260.10">
    <property type="entry name" value="TCP-1-like chaperonin intermediate domain"/>
    <property type="match status" value="1"/>
</dbReference>
<dbReference type="Gene3D" id="1.10.560.10">
    <property type="entry name" value="GroEL-like equatorial domain"/>
    <property type="match status" value="1"/>
</dbReference>
<organism evidence="8 9">
    <name type="scientific">Encephalitozoon intestinalis (strain ATCC 50506)</name>
    <name type="common">Microsporidian parasite</name>
    <name type="synonym">Septata intestinalis</name>
    <dbReference type="NCBI Taxonomy" id="876142"/>
    <lineage>
        <taxon>Eukaryota</taxon>
        <taxon>Fungi</taxon>
        <taxon>Fungi incertae sedis</taxon>
        <taxon>Microsporidia</taxon>
        <taxon>Unikaryonidae</taxon>
        <taxon>Encephalitozoon</taxon>
    </lineage>
</organism>
<dbReference type="SUPFAM" id="SSF54849">
    <property type="entry name" value="GroEL-intermediate domain like"/>
    <property type="match status" value="1"/>
</dbReference>
<comment type="similarity">
    <text evidence="2 7">Belongs to the TCP-1 chaperonin family.</text>
</comment>
<keyword evidence="6 7" id="KW-0143">Chaperone</keyword>
<evidence type="ECO:0000256" key="1">
    <source>
        <dbReference type="ARBA" id="ARBA00002912"/>
    </source>
</evidence>
<dbReference type="VEuPathDB" id="MicrosporidiaDB:Eint_020450"/>
<evidence type="ECO:0000256" key="7">
    <source>
        <dbReference type="RuleBase" id="RU004187"/>
    </source>
</evidence>
<dbReference type="Pfam" id="PF00118">
    <property type="entry name" value="Cpn60_TCP1"/>
    <property type="match status" value="1"/>
</dbReference>
<protein>
    <submittedName>
        <fullName evidence="8">T complex protein 1 delta subunit</fullName>
    </submittedName>
</protein>
<proteinExistence type="inferred from homology"/>
<dbReference type="EMBL" id="CP001943">
    <property type="protein sequence ID" value="ADM11046.1"/>
    <property type="molecule type" value="Genomic_DNA"/>
</dbReference>
<accession>E0S5R1</accession>
<dbReference type="GeneID" id="9698805"/>
<evidence type="ECO:0000313" key="9">
    <source>
        <dbReference type="Proteomes" id="UP000002313"/>
    </source>
</evidence>
<evidence type="ECO:0000256" key="2">
    <source>
        <dbReference type="ARBA" id="ARBA00008020"/>
    </source>
</evidence>
<dbReference type="AlphaFoldDB" id="E0S5R1"/>
<dbReference type="RefSeq" id="XP_003072406.1">
    <property type="nucleotide sequence ID" value="XM_003072360.1"/>
</dbReference>
<dbReference type="Gene3D" id="3.50.7.10">
    <property type="entry name" value="GroEL"/>
    <property type="match status" value="1"/>
</dbReference>
<dbReference type="PANTHER" id="PTHR11353">
    <property type="entry name" value="CHAPERONIN"/>
    <property type="match status" value="1"/>
</dbReference>
<dbReference type="Proteomes" id="UP000002313">
    <property type="component" value="Chromosome II"/>
</dbReference>
<dbReference type="InterPro" id="IPR002423">
    <property type="entry name" value="Cpn60/GroEL/TCP-1"/>
</dbReference>
<dbReference type="InterPro" id="IPR027413">
    <property type="entry name" value="GROEL-like_equatorial_sf"/>
</dbReference>
<evidence type="ECO:0000256" key="5">
    <source>
        <dbReference type="ARBA" id="ARBA00022840"/>
    </source>
</evidence>
<evidence type="ECO:0000256" key="6">
    <source>
        <dbReference type="ARBA" id="ARBA00023186"/>
    </source>
</evidence>
<dbReference type="PRINTS" id="PR00304">
    <property type="entry name" value="TCOMPLEXTCP1"/>
</dbReference>
<dbReference type="GO" id="GO:0140662">
    <property type="term" value="F:ATP-dependent protein folding chaperone"/>
    <property type="evidence" value="ECO:0007669"/>
    <property type="project" value="InterPro"/>
</dbReference>
<comment type="function">
    <text evidence="1">Molecular chaperone; assists the folding of proteins upon ATP hydrolysis.</text>
</comment>
<dbReference type="SUPFAM" id="SSF48592">
    <property type="entry name" value="GroEL equatorial domain-like"/>
    <property type="match status" value="1"/>
</dbReference>
<comment type="subunit">
    <text evidence="3">Component of the T-complex protein 1 (TCP1) complex.</text>
</comment>
<evidence type="ECO:0000256" key="3">
    <source>
        <dbReference type="ARBA" id="ARBA00011381"/>
    </source>
</evidence>
<keyword evidence="9" id="KW-1185">Reference proteome</keyword>
<dbReference type="OrthoDB" id="10248520at2759"/>
<dbReference type="KEGG" id="ein:Eint_020450"/>
<sequence>MATERLNQVRTSIFQASQSLLQTLSTSLGPRGLDKMIVKDKKTVVTNDGATILKYLNQHPIHGILSNMSAAQDEECGDGTTSVVILAGCLLESVSNLVERNVHPSVICDNLEISKKIGLKYIDKVKMECDRRDFINNVSTALCSKIASSTGEMAEAAIKGMEYVNGDKRKIRVVKRTGGGLDDVKAYKSILLECDFKEIPKKAKLGVAQFCLSAPKTNMDSKILVNDPALMEKIIQDERKYILEMCKKIKKSGCTLLVIQKSILRESLSDLASHFLKQLNILVVNSVDRKDVDYICSTIGIQPVSEIDLLNPGSLVDVDIGEVEGMLEIKEHGCTILLRGCDDMVVEEAERSLNDALCVVKCLEELPFLVPGGGSVEMGISLMLSESTEGNVYVLREIAKAFEGVPYFLARNAGLYPVEIVSELRSELKQNDCAGISVRSGHAGDMVKEDSVVQPAKVSISIVTLAIETVSMILKIDDILPTRR</sequence>
<evidence type="ECO:0000313" key="8">
    <source>
        <dbReference type="EMBL" id="ADM11046.1"/>
    </source>
</evidence>
<keyword evidence="4 7" id="KW-0547">Nucleotide-binding</keyword>
<dbReference type="InterPro" id="IPR017998">
    <property type="entry name" value="Chaperone_TCP-1"/>
</dbReference>
<keyword evidence="5 7" id="KW-0067">ATP-binding</keyword>